<proteinExistence type="predicted"/>
<comment type="caution">
    <text evidence="2">The sequence shown here is derived from an EMBL/GenBank/DDBJ whole genome shotgun (WGS) entry which is preliminary data.</text>
</comment>
<evidence type="ECO:0000313" key="2">
    <source>
        <dbReference type="EMBL" id="KAJ6221376.1"/>
    </source>
</evidence>
<reference evidence="2" key="1">
    <citation type="submission" date="2022-12" db="EMBL/GenBank/DDBJ databases">
        <title>Genome assemblies of Blomia tropicalis.</title>
        <authorList>
            <person name="Cui Y."/>
        </authorList>
    </citation>
    <scope>NUCLEOTIDE SEQUENCE</scope>
    <source>
        <tissue evidence="2">Adult mites</tissue>
    </source>
</reference>
<accession>A0A9Q0RP46</accession>
<dbReference type="AlphaFoldDB" id="A0A9Q0RP46"/>
<keyword evidence="3" id="KW-1185">Reference proteome</keyword>
<name>A0A9Q0RP46_BLOTA</name>
<gene>
    <name evidence="2" type="ORF">RDWZM_007188</name>
</gene>
<dbReference type="EMBL" id="JAPWDV010000002">
    <property type="protein sequence ID" value="KAJ6221376.1"/>
    <property type="molecule type" value="Genomic_DNA"/>
</dbReference>
<dbReference type="Proteomes" id="UP001142055">
    <property type="component" value="Chromosome 2"/>
</dbReference>
<feature type="compositionally biased region" description="Basic residues" evidence="1">
    <location>
        <begin position="39"/>
        <end position="51"/>
    </location>
</feature>
<evidence type="ECO:0000313" key="3">
    <source>
        <dbReference type="Proteomes" id="UP001142055"/>
    </source>
</evidence>
<sequence>MMERAMGFKQLRPNWTTLKGKSAHRSSDKCRLQLESTIRRKPRWGKKRTKGRKEEKGERLKSGRRRFWHVIYTSVLTYLVYGDVH</sequence>
<feature type="region of interest" description="Disordered" evidence="1">
    <location>
        <begin position="39"/>
        <end position="59"/>
    </location>
</feature>
<organism evidence="2 3">
    <name type="scientific">Blomia tropicalis</name>
    <name type="common">Mite</name>
    <dbReference type="NCBI Taxonomy" id="40697"/>
    <lineage>
        <taxon>Eukaryota</taxon>
        <taxon>Metazoa</taxon>
        <taxon>Ecdysozoa</taxon>
        <taxon>Arthropoda</taxon>
        <taxon>Chelicerata</taxon>
        <taxon>Arachnida</taxon>
        <taxon>Acari</taxon>
        <taxon>Acariformes</taxon>
        <taxon>Sarcoptiformes</taxon>
        <taxon>Astigmata</taxon>
        <taxon>Glycyphagoidea</taxon>
        <taxon>Echimyopodidae</taxon>
        <taxon>Blomia</taxon>
    </lineage>
</organism>
<protein>
    <submittedName>
        <fullName evidence="2">Uncharacterized protein</fullName>
    </submittedName>
</protein>
<evidence type="ECO:0000256" key="1">
    <source>
        <dbReference type="SAM" id="MobiDB-lite"/>
    </source>
</evidence>